<dbReference type="EMBL" id="NJCX01000005">
    <property type="protein sequence ID" value="PHM74335.1"/>
    <property type="molecule type" value="Genomic_DNA"/>
</dbReference>
<accession>A0A2D0LFE0</accession>
<comment type="caution">
    <text evidence="2">The sequence shown here is derived from an EMBL/GenBank/DDBJ whole genome shotgun (WGS) entry which is preliminary data.</text>
</comment>
<evidence type="ECO:0008006" key="4">
    <source>
        <dbReference type="Google" id="ProtNLM"/>
    </source>
</evidence>
<keyword evidence="1" id="KW-0472">Membrane</keyword>
<keyword evidence="1" id="KW-1133">Transmembrane helix</keyword>
<organism evidence="2 3">
    <name type="scientific">Xenorhabdus kozodoii</name>
    <dbReference type="NCBI Taxonomy" id="351676"/>
    <lineage>
        <taxon>Bacteria</taxon>
        <taxon>Pseudomonadati</taxon>
        <taxon>Pseudomonadota</taxon>
        <taxon>Gammaproteobacteria</taxon>
        <taxon>Enterobacterales</taxon>
        <taxon>Morganellaceae</taxon>
        <taxon>Xenorhabdus</taxon>
    </lineage>
</organism>
<reference evidence="2 3" key="1">
    <citation type="journal article" date="2017" name="Nat. Microbiol.">
        <title>Natural product diversity associated with the nematode symbionts Photorhabdus and Xenorhabdus.</title>
        <authorList>
            <person name="Tobias N.J."/>
            <person name="Wolff H."/>
            <person name="Djahanschiri B."/>
            <person name="Grundmann F."/>
            <person name="Kronenwerth M."/>
            <person name="Shi Y.M."/>
            <person name="Simonyi S."/>
            <person name="Grun P."/>
            <person name="Shapiro-Ilan D."/>
            <person name="Pidot S.J."/>
            <person name="Stinear T.P."/>
            <person name="Ebersberger I."/>
            <person name="Bode H.B."/>
        </authorList>
    </citation>
    <scope>NUCLEOTIDE SEQUENCE [LARGE SCALE GENOMIC DNA]</scope>
    <source>
        <strain evidence="2 3">DSM 17907</strain>
    </source>
</reference>
<sequence>MRRKILILFIIIGHVLLILGGLAYIYITELAKAFGYSENRVVNYKPIVRHSEPLPYNRWEFKFVTPKYFYASISFVQFWDEDDYIVQKFMPDGANSDFSSTDRWDKKAGGISSAVKNHGEALPQSLLVCWDSVIDKKTYQTKFIFTPDVRKLMREPSAGHLIKDRIFYRDTLFIGLAPGGTAKAWLRGYSKNDGNNMLVSTGESVSGDKMTVCQDKTNHPDGYGEYSEEIKSFIKGKEYPYGEW</sequence>
<dbReference type="AlphaFoldDB" id="A0A2D0LFE0"/>
<evidence type="ECO:0000313" key="2">
    <source>
        <dbReference type="EMBL" id="PHM74335.1"/>
    </source>
</evidence>
<evidence type="ECO:0000256" key="1">
    <source>
        <dbReference type="SAM" id="Phobius"/>
    </source>
</evidence>
<protein>
    <recommendedName>
        <fullName evidence="4">DUF2931 family protein</fullName>
    </recommendedName>
</protein>
<dbReference type="InterPro" id="IPR021326">
    <property type="entry name" value="DUF2931"/>
</dbReference>
<dbReference type="Pfam" id="PF11153">
    <property type="entry name" value="DUF2931"/>
    <property type="match status" value="1"/>
</dbReference>
<keyword evidence="3" id="KW-1185">Reference proteome</keyword>
<feature type="transmembrane region" description="Helical" evidence="1">
    <location>
        <begin position="5"/>
        <end position="27"/>
    </location>
</feature>
<dbReference type="RefSeq" id="WP_244183391.1">
    <property type="nucleotide sequence ID" value="NZ_CAWNOR010000086.1"/>
</dbReference>
<proteinExistence type="predicted"/>
<gene>
    <name evidence="2" type="ORF">Xkoz_00885</name>
</gene>
<keyword evidence="1" id="KW-0812">Transmembrane</keyword>
<name>A0A2D0LFE0_9GAMM</name>
<evidence type="ECO:0000313" key="3">
    <source>
        <dbReference type="Proteomes" id="UP000221101"/>
    </source>
</evidence>
<dbReference type="Proteomes" id="UP000221101">
    <property type="component" value="Unassembled WGS sequence"/>
</dbReference>